<organism evidence="7 8">
    <name type="scientific">Crucibulum laeve</name>
    <dbReference type="NCBI Taxonomy" id="68775"/>
    <lineage>
        <taxon>Eukaryota</taxon>
        <taxon>Fungi</taxon>
        <taxon>Dikarya</taxon>
        <taxon>Basidiomycota</taxon>
        <taxon>Agaricomycotina</taxon>
        <taxon>Agaricomycetes</taxon>
        <taxon>Agaricomycetidae</taxon>
        <taxon>Agaricales</taxon>
        <taxon>Agaricineae</taxon>
        <taxon>Nidulariaceae</taxon>
        <taxon>Crucibulum</taxon>
    </lineage>
</organism>
<dbReference type="OrthoDB" id="6270329at2759"/>
<evidence type="ECO:0000259" key="6">
    <source>
        <dbReference type="PROSITE" id="PS50089"/>
    </source>
</evidence>
<keyword evidence="3" id="KW-0862">Zinc</keyword>
<sequence length="233" mass="26513">MISCHICLDDLKMPVSLPCGHIFCAECLRRAVEAIKPYSSLHSCPTCRSLYTVAPIDPAVVPPHLRPHLTPSIRKVYLDHPALDAISTATSASSEDSEISSRSTSLTPPSPLAIEAARLRAENSALRTNCNMWRRRAEVHGAATLGLLELTRMARDQAVQIARERDEFQRRCNTLKRKLHDEECVPFFLSFPEYPSLRRLKIHPTSNCRPIGIYRTRISRERRRHLLDYECDE</sequence>
<reference evidence="7 8" key="1">
    <citation type="journal article" date="2019" name="Nat. Ecol. Evol.">
        <title>Megaphylogeny resolves global patterns of mushroom evolution.</title>
        <authorList>
            <person name="Varga T."/>
            <person name="Krizsan K."/>
            <person name="Foldi C."/>
            <person name="Dima B."/>
            <person name="Sanchez-Garcia M."/>
            <person name="Sanchez-Ramirez S."/>
            <person name="Szollosi G.J."/>
            <person name="Szarkandi J.G."/>
            <person name="Papp V."/>
            <person name="Albert L."/>
            <person name="Andreopoulos W."/>
            <person name="Angelini C."/>
            <person name="Antonin V."/>
            <person name="Barry K.W."/>
            <person name="Bougher N.L."/>
            <person name="Buchanan P."/>
            <person name="Buyck B."/>
            <person name="Bense V."/>
            <person name="Catcheside P."/>
            <person name="Chovatia M."/>
            <person name="Cooper J."/>
            <person name="Damon W."/>
            <person name="Desjardin D."/>
            <person name="Finy P."/>
            <person name="Geml J."/>
            <person name="Haridas S."/>
            <person name="Hughes K."/>
            <person name="Justo A."/>
            <person name="Karasinski D."/>
            <person name="Kautmanova I."/>
            <person name="Kiss B."/>
            <person name="Kocsube S."/>
            <person name="Kotiranta H."/>
            <person name="LaButti K.M."/>
            <person name="Lechner B.E."/>
            <person name="Liimatainen K."/>
            <person name="Lipzen A."/>
            <person name="Lukacs Z."/>
            <person name="Mihaltcheva S."/>
            <person name="Morgado L.N."/>
            <person name="Niskanen T."/>
            <person name="Noordeloos M.E."/>
            <person name="Ohm R.A."/>
            <person name="Ortiz-Santana B."/>
            <person name="Ovrebo C."/>
            <person name="Racz N."/>
            <person name="Riley R."/>
            <person name="Savchenko A."/>
            <person name="Shiryaev A."/>
            <person name="Soop K."/>
            <person name="Spirin V."/>
            <person name="Szebenyi C."/>
            <person name="Tomsovsky M."/>
            <person name="Tulloss R.E."/>
            <person name="Uehling J."/>
            <person name="Grigoriev I.V."/>
            <person name="Vagvolgyi C."/>
            <person name="Papp T."/>
            <person name="Martin F.M."/>
            <person name="Miettinen O."/>
            <person name="Hibbett D.S."/>
            <person name="Nagy L.G."/>
        </authorList>
    </citation>
    <scope>NUCLEOTIDE SEQUENCE [LARGE SCALE GENOMIC DNA]</scope>
    <source>
        <strain evidence="7 8">CBS 166.37</strain>
    </source>
</reference>
<gene>
    <name evidence="7" type="ORF">BDQ12DRAFT_603031</name>
</gene>
<dbReference type="PANTHER" id="PTHR23041:SF78">
    <property type="entry name" value="E3 UBIQUITIN-PROTEIN LIGASE RNF4"/>
    <property type="match status" value="1"/>
</dbReference>
<dbReference type="EMBL" id="ML213598">
    <property type="protein sequence ID" value="TFK39702.1"/>
    <property type="molecule type" value="Genomic_DNA"/>
</dbReference>
<feature type="domain" description="RING-type" evidence="6">
    <location>
        <begin position="4"/>
        <end position="48"/>
    </location>
</feature>
<accession>A0A5C3M3C2</accession>
<feature type="compositionally biased region" description="Low complexity" evidence="5">
    <location>
        <begin position="89"/>
        <end position="107"/>
    </location>
</feature>
<evidence type="ECO:0000256" key="3">
    <source>
        <dbReference type="ARBA" id="ARBA00022833"/>
    </source>
</evidence>
<dbReference type="InterPro" id="IPR047134">
    <property type="entry name" value="RNF4"/>
</dbReference>
<dbReference type="STRING" id="68775.A0A5C3M3C2"/>
<dbReference type="PANTHER" id="PTHR23041">
    <property type="entry name" value="RING FINGER DOMAIN-CONTAINING"/>
    <property type="match status" value="1"/>
</dbReference>
<dbReference type="Gene3D" id="3.30.40.10">
    <property type="entry name" value="Zinc/RING finger domain, C3HC4 (zinc finger)"/>
    <property type="match status" value="1"/>
</dbReference>
<dbReference type="Proteomes" id="UP000308652">
    <property type="component" value="Unassembled WGS sequence"/>
</dbReference>
<dbReference type="GO" id="GO:0008270">
    <property type="term" value="F:zinc ion binding"/>
    <property type="evidence" value="ECO:0007669"/>
    <property type="project" value="UniProtKB-KW"/>
</dbReference>
<keyword evidence="8" id="KW-1185">Reference proteome</keyword>
<dbReference type="PROSITE" id="PS50089">
    <property type="entry name" value="ZF_RING_2"/>
    <property type="match status" value="1"/>
</dbReference>
<dbReference type="SUPFAM" id="SSF57850">
    <property type="entry name" value="RING/U-box"/>
    <property type="match status" value="1"/>
</dbReference>
<dbReference type="Pfam" id="PF13445">
    <property type="entry name" value="zf-RING_UBOX"/>
    <property type="match status" value="1"/>
</dbReference>
<dbReference type="InterPro" id="IPR027370">
    <property type="entry name" value="Znf-RING_euk"/>
</dbReference>
<evidence type="ECO:0000313" key="7">
    <source>
        <dbReference type="EMBL" id="TFK39702.1"/>
    </source>
</evidence>
<protein>
    <recommendedName>
        <fullName evidence="6">RING-type domain-containing protein</fullName>
    </recommendedName>
</protein>
<keyword evidence="1" id="KW-0479">Metal-binding</keyword>
<evidence type="ECO:0000256" key="4">
    <source>
        <dbReference type="PROSITE-ProRule" id="PRU00175"/>
    </source>
</evidence>
<proteinExistence type="predicted"/>
<evidence type="ECO:0000256" key="1">
    <source>
        <dbReference type="ARBA" id="ARBA00022723"/>
    </source>
</evidence>
<name>A0A5C3M3C2_9AGAR</name>
<feature type="region of interest" description="Disordered" evidence="5">
    <location>
        <begin position="89"/>
        <end position="108"/>
    </location>
</feature>
<dbReference type="InterPro" id="IPR001841">
    <property type="entry name" value="Znf_RING"/>
</dbReference>
<dbReference type="AlphaFoldDB" id="A0A5C3M3C2"/>
<evidence type="ECO:0000313" key="8">
    <source>
        <dbReference type="Proteomes" id="UP000308652"/>
    </source>
</evidence>
<evidence type="ECO:0000256" key="2">
    <source>
        <dbReference type="ARBA" id="ARBA00022771"/>
    </source>
</evidence>
<dbReference type="SMART" id="SM00184">
    <property type="entry name" value="RING"/>
    <property type="match status" value="1"/>
</dbReference>
<keyword evidence="2 4" id="KW-0863">Zinc-finger</keyword>
<evidence type="ECO:0000256" key="5">
    <source>
        <dbReference type="SAM" id="MobiDB-lite"/>
    </source>
</evidence>
<dbReference type="InterPro" id="IPR017907">
    <property type="entry name" value="Znf_RING_CS"/>
</dbReference>
<dbReference type="GO" id="GO:0045944">
    <property type="term" value="P:positive regulation of transcription by RNA polymerase II"/>
    <property type="evidence" value="ECO:0007669"/>
    <property type="project" value="TreeGrafter"/>
</dbReference>
<dbReference type="InterPro" id="IPR013083">
    <property type="entry name" value="Znf_RING/FYVE/PHD"/>
</dbReference>
<dbReference type="PROSITE" id="PS00518">
    <property type="entry name" value="ZF_RING_1"/>
    <property type="match status" value="1"/>
</dbReference>